<dbReference type="HOGENOM" id="CLU_129890_0_1_12"/>
<dbReference type="SUPFAM" id="SSF88723">
    <property type="entry name" value="PIN domain-like"/>
    <property type="match status" value="1"/>
</dbReference>
<dbReference type="KEGG" id="ssm:Spirs_1958"/>
<proteinExistence type="predicted"/>
<dbReference type="Pfam" id="PF01850">
    <property type="entry name" value="PIN"/>
    <property type="match status" value="1"/>
</dbReference>
<dbReference type="InterPro" id="IPR002716">
    <property type="entry name" value="PIN_dom"/>
</dbReference>
<dbReference type="CDD" id="cd09872">
    <property type="entry name" value="PIN_Sll0205-like"/>
    <property type="match status" value="1"/>
</dbReference>
<sequence length="141" mass="16343">MKHNQQLEQMWLLSIGCYVPDGTVRGAVEVKNYDAKRKKNSYISGINFWEIALKYSLGTLEFNGLNPEQISEVSMEAGYHVAELDYKVFASYYKLPKKENHKDPFDRMLIWQAIQNDYTLITKDEKIEQYVPDGLKVIVGT</sequence>
<dbReference type="EMBL" id="CP002116">
    <property type="protein sequence ID" value="ADK81081.1"/>
    <property type="molecule type" value="Genomic_DNA"/>
</dbReference>
<dbReference type="AlphaFoldDB" id="E1R1E0"/>
<accession>E1R1E0</accession>
<dbReference type="Gene3D" id="3.40.50.1010">
    <property type="entry name" value="5'-nuclease"/>
    <property type="match status" value="1"/>
</dbReference>
<name>E1R1E0_SEDSS</name>
<feature type="domain" description="PIN" evidence="1">
    <location>
        <begin position="26"/>
        <end position="129"/>
    </location>
</feature>
<dbReference type="STRING" id="573413.Spirs_1958"/>
<dbReference type="InterPro" id="IPR052919">
    <property type="entry name" value="TA_system_RNase"/>
</dbReference>
<reference evidence="2 3" key="1">
    <citation type="journal article" date="2010" name="Stand. Genomic Sci.">
        <title>Complete genome sequence of Spirochaeta smaragdinae type strain (SEBR 4228).</title>
        <authorList>
            <person name="Mavromatis K."/>
            <person name="Yasawong M."/>
            <person name="Chertkov O."/>
            <person name="Lapidus A."/>
            <person name="Lucas S."/>
            <person name="Nolan M."/>
            <person name="Del Rio T.G."/>
            <person name="Tice H."/>
            <person name="Cheng J.F."/>
            <person name="Pitluck S."/>
            <person name="Liolios K."/>
            <person name="Ivanova N."/>
            <person name="Tapia R."/>
            <person name="Han C."/>
            <person name="Bruce D."/>
            <person name="Goodwin L."/>
            <person name="Pati A."/>
            <person name="Chen A."/>
            <person name="Palaniappan K."/>
            <person name="Land M."/>
            <person name="Hauser L."/>
            <person name="Chang Y.J."/>
            <person name="Jeffries C.D."/>
            <person name="Detter J.C."/>
            <person name="Rohde M."/>
            <person name="Brambilla E."/>
            <person name="Spring S."/>
            <person name="Goker M."/>
            <person name="Sikorski J."/>
            <person name="Woyke T."/>
            <person name="Bristow J."/>
            <person name="Eisen J.A."/>
            <person name="Markowitz V."/>
            <person name="Hugenholtz P."/>
            <person name="Klenk H.P."/>
            <person name="Kyrpides N.C."/>
        </authorList>
    </citation>
    <scope>NUCLEOTIDE SEQUENCE [LARGE SCALE GENOMIC DNA]</scope>
    <source>
        <strain evidence="3">DSM 11293 / JCM 15392 / SEBR 4228</strain>
    </source>
</reference>
<evidence type="ECO:0000259" key="1">
    <source>
        <dbReference type="Pfam" id="PF01850"/>
    </source>
</evidence>
<dbReference type="Proteomes" id="UP000002318">
    <property type="component" value="Chromosome"/>
</dbReference>
<keyword evidence="3" id="KW-1185">Reference proteome</keyword>
<organism evidence="2 3">
    <name type="scientific">Sediminispirochaeta smaragdinae (strain DSM 11293 / JCM 15392 / SEBR 4228)</name>
    <name type="common">Spirochaeta smaragdinae</name>
    <dbReference type="NCBI Taxonomy" id="573413"/>
    <lineage>
        <taxon>Bacteria</taxon>
        <taxon>Pseudomonadati</taxon>
        <taxon>Spirochaetota</taxon>
        <taxon>Spirochaetia</taxon>
        <taxon>Spirochaetales</taxon>
        <taxon>Spirochaetaceae</taxon>
        <taxon>Sediminispirochaeta</taxon>
    </lineage>
</organism>
<dbReference type="PANTHER" id="PTHR36173">
    <property type="entry name" value="RIBONUCLEASE VAPC16-RELATED"/>
    <property type="match status" value="1"/>
</dbReference>
<dbReference type="InterPro" id="IPR041705">
    <property type="entry name" value="PIN_Sll0205"/>
</dbReference>
<dbReference type="PANTHER" id="PTHR36173:SF2">
    <property type="entry name" value="RIBONUCLEASE VAPC16"/>
    <property type="match status" value="1"/>
</dbReference>
<protein>
    <recommendedName>
        <fullName evidence="1">PIN domain-containing protein</fullName>
    </recommendedName>
</protein>
<dbReference type="InterPro" id="IPR029060">
    <property type="entry name" value="PIN-like_dom_sf"/>
</dbReference>
<evidence type="ECO:0000313" key="2">
    <source>
        <dbReference type="EMBL" id="ADK81081.1"/>
    </source>
</evidence>
<dbReference type="RefSeq" id="WP_013254545.1">
    <property type="nucleotide sequence ID" value="NC_014364.1"/>
</dbReference>
<dbReference type="eggNOG" id="COG3744">
    <property type="taxonomic scope" value="Bacteria"/>
</dbReference>
<evidence type="ECO:0000313" key="3">
    <source>
        <dbReference type="Proteomes" id="UP000002318"/>
    </source>
</evidence>
<gene>
    <name evidence="2" type="ordered locus">Spirs_1958</name>
</gene>